<dbReference type="GO" id="GO:0051607">
    <property type="term" value="P:defense response to virus"/>
    <property type="evidence" value="ECO:0007669"/>
    <property type="project" value="UniProtKB-ARBA"/>
</dbReference>
<keyword evidence="7" id="KW-0067">ATP-binding</keyword>
<evidence type="ECO:0000256" key="6">
    <source>
        <dbReference type="ARBA" id="ARBA00022821"/>
    </source>
</evidence>
<evidence type="ECO:0000256" key="5">
    <source>
        <dbReference type="ARBA" id="ARBA00022741"/>
    </source>
</evidence>
<dbReference type="Gene3D" id="1.10.8.430">
    <property type="entry name" value="Helical domain of apoptotic protease-activating factors"/>
    <property type="match status" value="1"/>
</dbReference>
<dbReference type="Proteomes" id="UP000224567">
    <property type="component" value="Unassembled WGS sequence"/>
</dbReference>
<dbReference type="InterPro" id="IPR058922">
    <property type="entry name" value="WHD_DRP"/>
</dbReference>
<name>A0A2G2W2K8_CAPBA</name>
<comment type="similarity">
    <text evidence="2">Belongs to the disease resistance NB-LRR family.</text>
</comment>
<keyword evidence="6" id="KW-0611">Plant defense</keyword>
<evidence type="ECO:0000256" key="9">
    <source>
        <dbReference type="ARBA" id="ARBA00023136"/>
    </source>
</evidence>
<comment type="caution">
    <text evidence="13">The sequence shown here is derived from an EMBL/GenBank/DDBJ whole genome shotgun (WGS) entry which is preliminary data.</text>
</comment>
<evidence type="ECO:0000313" key="14">
    <source>
        <dbReference type="Proteomes" id="UP000224567"/>
    </source>
</evidence>
<dbReference type="GO" id="GO:0016020">
    <property type="term" value="C:membrane"/>
    <property type="evidence" value="ECO:0007669"/>
    <property type="project" value="UniProtKB-SubCell"/>
</dbReference>
<dbReference type="GO" id="GO:0043531">
    <property type="term" value="F:ADP binding"/>
    <property type="evidence" value="ECO:0007669"/>
    <property type="project" value="InterPro"/>
</dbReference>
<evidence type="ECO:0000259" key="11">
    <source>
        <dbReference type="Pfam" id="PF23559"/>
    </source>
</evidence>
<dbReference type="GO" id="GO:0098542">
    <property type="term" value="P:defense response to other organism"/>
    <property type="evidence" value="ECO:0007669"/>
    <property type="project" value="TreeGrafter"/>
</dbReference>
<dbReference type="Gene3D" id="1.10.10.10">
    <property type="entry name" value="Winged helix-like DNA-binding domain superfamily/Winged helix DNA-binding domain"/>
    <property type="match status" value="1"/>
</dbReference>
<dbReference type="PANTHER" id="PTHR23155">
    <property type="entry name" value="DISEASE RESISTANCE PROTEIN RP"/>
    <property type="match status" value="1"/>
</dbReference>
<dbReference type="Gene3D" id="3.40.50.300">
    <property type="entry name" value="P-loop containing nucleotide triphosphate hydrolases"/>
    <property type="match status" value="1"/>
</dbReference>
<dbReference type="InterPro" id="IPR042197">
    <property type="entry name" value="Apaf_helical"/>
</dbReference>
<feature type="domain" description="Disease resistance protein winged helix" evidence="11">
    <location>
        <begin position="268"/>
        <end position="329"/>
    </location>
</feature>
<comment type="subcellular location">
    <subcellularLocation>
        <location evidence="1">Membrane</location>
        <topology evidence="1">Peripheral membrane protein</topology>
    </subcellularLocation>
</comment>
<keyword evidence="4" id="KW-0677">Repeat</keyword>
<proteinExistence type="inferred from homology"/>
<dbReference type="InterPro" id="IPR055414">
    <property type="entry name" value="LRR_R13L4/SHOC2-like"/>
</dbReference>
<evidence type="ECO:0000259" key="10">
    <source>
        <dbReference type="Pfam" id="PF00931"/>
    </source>
</evidence>
<dbReference type="EMBL" id="MLFT02000009">
    <property type="protein sequence ID" value="PHT39472.1"/>
    <property type="molecule type" value="Genomic_DNA"/>
</dbReference>
<dbReference type="SUPFAM" id="SSF52058">
    <property type="entry name" value="L domain-like"/>
    <property type="match status" value="1"/>
</dbReference>
<dbReference type="InterPro" id="IPR036388">
    <property type="entry name" value="WH-like_DNA-bd_sf"/>
</dbReference>
<dbReference type="InterPro" id="IPR044974">
    <property type="entry name" value="Disease_R_plants"/>
</dbReference>
<accession>A0A2G2W2K8</accession>
<keyword evidence="3" id="KW-0433">Leucine-rich repeat</keyword>
<dbReference type="FunFam" id="3.40.50.300:FF:001091">
    <property type="entry name" value="Probable disease resistance protein At1g61300"/>
    <property type="match status" value="1"/>
</dbReference>
<reference evidence="13 14" key="1">
    <citation type="journal article" date="2017" name="Genome Biol.">
        <title>New reference genome sequences of hot pepper reveal the massive evolution of plant disease-resistance genes by retroduplication.</title>
        <authorList>
            <person name="Kim S."/>
            <person name="Park J."/>
            <person name="Yeom S.I."/>
            <person name="Kim Y.M."/>
            <person name="Seo E."/>
            <person name="Kim K.T."/>
            <person name="Kim M.S."/>
            <person name="Lee J.M."/>
            <person name="Cheong K."/>
            <person name="Shin H.S."/>
            <person name="Kim S.B."/>
            <person name="Han K."/>
            <person name="Lee J."/>
            <person name="Park M."/>
            <person name="Lee H.A."/>
            <person name="Lee H.Y."/>
            <person name="Lee Y."/>
            <person name="Oh S."/>
            <person name="Lee J.H."/>
            <person name="Choi E."/>
            <person name="Choi E."/>
            <person name="Lee S.E."/>
            <person name="Jeon J."/>
            <person name="Kim H."/>
            <person name="Choi G."/>
            <person name="Song H."/>
            <person name="Lee J."/>
            <person name="Lee S.C."/>
            <person name="Kwon J.K."/>
            <person name="Lee H.Y."/>
            <person name="Koo N."/>
            <person name="Hong Y."/>
            <person name="Kim R.W."/>
            <person name="Kang W.H."/>
            <person name="Huh J.H."/>
            <person name="Kang B.C."/>
            <person name="Yang T.J."/>
            <person name="Lee Y.H."/>
            <person name="Bennetzen J.L."/>
            <person name="Choi D."/>
        </authorList>
    </citation>
    <scope>NUCLEOTIDE SEQUENCE [LARGE SCALE GENOMIC DNA]</scope>
    <source>
        <strain evidence="14">cv. PBC81</strain>
    </source>
</reference>
<evidence type="ECO:0000256" key="4">
    <source>
        <dbReference type="ARBA" id="ARBA00022737"/>
    </source>
</evidence>
<evidence type="ECO:0000256" key="2">
    <source>
        <dbReference type="ARBA" id="ARBA00008894"/>
    </source>
</evidence>
<dbReference type="InterPro" id="IPR027417">
    <property type="entry name" value="P-loop_NTPase"/>
</dbReference>
<protein>
    <submittedName>
        <fullName evidence="13">Uncharacterized protein</fullName>
    </submittedName>
</protein>
<keyword evidence="5" id="KW-0547">Nucleotide-binding</keyword>
<feature type="domain" description="NB-ARC" evidence="10">
    <location>
        <begin position="15"/>
        <end position="185"/>
    </location>
</feature>
<reference evidence="14" key="2">
    <citation type="journal article" date="2017" name="J. Anim. Genet.">
        <title>Multiple reference genome sequences of hot pepper reveal the massive evolution of plant disease resistance genes by retroduplication.</title>
        <authorList>
            <person name="Kim S."/>
            <person name="Park J."/>
            <person name="Yeom S.-I."/>
            <person name="Kim Y.-M."/>
            <person name="Seo E."/>
            <person name="Kim K.-T."/>
            <person name="Kim M.-S."/>
            <person name="Lee J.M."/>
            <person name="Cheong K."/>
            <person name="Shin H.-S."/>
            <person name="Kim S.-B."/>
            <person name="Han K."/>
            <person name="Lee J."/>
            <person name="Park M."/>
            <person name="Lee H.-A."/>
            <person name="Lee H.-Y."/>
            <person name="Lee Y."/>
            <person name="Oh S."/>
            <person name="Lee J.H."/>
            <person name="Choi E."/>
            <person name="Choi E."/>
            <person name="Lee S.E."/>
            <person name="Jeon J."/>
            <person name="Kim H."/>
            <person name="Choi G."/>
            <person name="Song H."/>
            <person name="Lee J."/>
            <person name="Lee S.-C."/>
            <person name="Kwon J.-K."/>
            <person name="Lee H.-Y."/>
            <person name="Koo N."/>
            <person name="Hong Y."/>
            <person name="Kim R.W."/>
            <person name="Kang W.-H."/>
            <person name="Huh J.H."/>
            <person name="Kang B.-C."/>
            <person name="Yang T.-J."/>
            <person name="Lee Y.-H."/>
            <person name="Bennetzen J.L."/>
            <person name="Choi D."/>
        </authorList>
    </citation>
    <scope>NUCLEOTIDE SEQUENCE [LARGE SCALE GENOMIC DNA]</scope>
    <source>
        <strain evidence="14">cv. PBC81</strain>
    </source>
</reference>
<feature type="domain" description="Disease resistance R13L4/SHOC-2-like LRR" evidence="12">
    <location>
        <begin position="407"/>
        <end position="719"/>
    </location>
</feature>
<keyword evidence="8" id="KW-0175">Coiled coil</keyword>
<feature type="non-terminal residue" evidence="13">
    <location>
        <position position="730"/>
    </location>
</feature>
<dbReference type="InterPro" id="IPR002182">
    <property type="entry name" value="NB-ARC"/>
</dbReference>
<dbReference type="Gene3D" id="3.80.10.10">
    <property type="entry name" value="Ribonuclease Inhibitor"/>
    <property type="match status" value="1"/>
</dbReference>
<dbReference type="AlphaFoldDB" id="A0A2G2W2K8"/>
<dbReference type="FunFam" id="1.10.10.10:FF:000322">
    <property type="entry name" value="Probable disease resistance protein At1g63360"/>
    <property type="match status" value="1"/>
</dbReference>
<dbReference type="PRINTS" id="PR00364">
    <property type="entry name" value="DISEASERSIST"/>
</dbReference>
<dbReference type="Pfam" id="PF23559">
    <property type="entry name" value="WHD_DRP"/>
    <property type="match status" value="1"/>
</dbReference>
<dbReference type="PANTHER" id="PTHR23155:SF1228">
    <property type="entry name" value="NB-ARC DOMAIN CONTAINING PROTEIN, EXPRESSED"/>
    <property type="match status" value="1"/>
</dbReference>
<organism evidence="13 14">
    <name type="scientific">Capsicum baccatum</name>
    <name type="common">Peruvian pepper</name>
    <dbReference type="NCBI Taxonomy" id="33114"/>
    <lineage>
        <taxon>Eukaryota</taxon>
        <taxon>Viridiplantae</taxon>
        <taxon>Streptophyta</taxon>
        <taxon>Embryophyta</taxon>
        <taxon>Tracheophyta</taxon>
        <taxon>Spermatophyta</taxon>
        <taxon>Magnoliopsida</taxon>
        <taxon>eudicotyledons</taxon>
        <taxon>Gunneridae</taxon>
        <taxon>Pentapetalae</taxon>
        <taxon>asterids</taxon>
        <taxon>lamiids</taxon>
        <taxon>Solanales</taxon>
        <taxon>Solanaceae</taxon>
        <taxon>Solanoideae</taxon>
        <taxon>Capsiceae</taxon>
        <taxon>Capsicum</taxon>
    </lineage>
</organism>
<sequence length="730" mass="84643">MAQNDINNDEIVGFENEAEKIIQYLIRGTNELDVVPIVGMGGQGKTTIARKVYDNMSNASHFDVQAWCIISQTYNRIKILQEIFSQVTNSKDKGDQDDDVLADKLRKSLMGKRYIIILDDMWDGMAWDDLRLCFPDVGNRSRIIVTTRLEEVANQVKHHTDPYSLPFLPLDESCKLLQKKVFQQECCPPELRDVSLAVAEKCKGLPLIIVLVAGIIKRNKMEASWWDEVKNSLFSHLGESEDYTLSTMQLSYDNLPDYLKPCFLYMGMFPEDERIQVSKLISLWIAECFVQNIESAEDYLMHLISSNVLMVAKREYNGMVKYCQLHDVVLYFCLEKSREEKFMQAIKGDFQPSDWKENRVSWNPFNQCSELISEFASLGSETQKPLQQDLISLITTNRGGFSDSNFFRKVSEMRLLRVLDLSSHRVDSFSSATLKPLIHLKYLAIYTENFHFHPESHLPHLETLFVVCPKYSNSTLLPSIFWKMEKLRHVDFIGEVFYLEECEQRMFEESSKLENLRILKGVGFQAETQEDISFMEDVLLRRCPNLQELDISYKGNYWSYSPEPYSLKLESLTQLQSLRLSFVLKFGLQLPSNLKKLVLTWTHIESVMPYIAGLPSLEYLHLDSFYRSKEWCVGDVTFHQLKFLKLENNFFVSRWDASEESFPLLETLVIKGHCLFEEIPLSFADVPTLKQIKLINLFGSQKESMKASAVRIKKEVEENEGCDRIDLIVR</sequence>
<evidence type="ECO:0000256" key="3">
    <source>
        <dbReference type="ARBA" id="ARBA00022614"/>
    </source>
</evidence>
<dbReference type="InterPro" id="IPR032675">
    <property type="entry name" value="LRR_dom_sf"/>
</dbReference>
<dbReference type="OrthoDB" id="1248506at2759"/>
<dbReference type="SUPFAM" id="SSF52540">
    <property type="entry name" value="P-loop containing nucleoside triphosphate hydrolases"/>
    <property type="match status" value="1"/>
</dbReference>
<keyword evidence="14" id="KW-1185">Reference proteome</keyword>
<dbReference type="Pfam" id="PF23598">
    <property type="entry name" value="LRR_14"/>
    <property type="match status" value="1"/>
</dbReference>
<dbReference type="GO" id="GO:0005524">
    <property type="term" value="F:ATP binding"/>
    <property type="evidence" value="ECO:0007669"/>
    <property type="project" value="UniProtKB-KW"/>
</dbReference>
<dbReference type="Pfam" id="PF00931">
    <property type="entry name" value="NB-ARC"/>
    <property type="match status" value="1"/>
</dbReference>
<gene>
    <name evidence="13" type="ORF">CQW23_23045</name>
</gene>
<keyword evidence="9" id="KW-0472">Membrane</keyword>
<evidence type="ECO:0000256" key="7">
    <source>
        <dbReference type="ARBA" id="ARBA00022840"/>
    </source>
</evidence>
<evidence type="ECO:0000313" key="13">
    <source>
        <dbReference type="EMBL" id="PHT39472.1"/>
    </source>
</evidence>
<evidence type="ECO:0000259" key="12">
    <source>
        <dbReference type="Pfam" id="PF23598"/>
    </source>
</evidence>
<evidence type="ECO:0000256" key="1">
    <source>
        <dbReference type="ARBA" id="ARBA00004170"/>
    </source>
</evidence>
<evidence type="ECO:0000256" key="8">
    <source>
        <dbReference type="ARBA" id="ARBA00023054"/>
    </source>
</evidence>